<comment type="similarity">
    <text evidence="3">Belongs to the methyltransferase superfamily. Arsenite methyltransferase family.</text>
</comment>
<name>A0ABQ6JJ54_9ACTN</name>
<dbReference type="Gene3D" id="3.40.50.150">
    <property type="entry name" value="Vaccinia Virus protein VP39"/>
    <property type="match status" value="1"/>
</dbReference>
<dbReference type="EC" id="2.1.1.137" evidence="4"/>
<dbReference type="PANTHER" id="PTHR43675:SF8">
    <property type="entry name" value="ARSENITE METHYLTRANSFERASE"/>
    <property type="match status" value="1"/>
</dbReference>
<feature type="region of interest" description="Disordered" evidence="9">
    <location>
        <begin position="106"/>
        <end position="147"/>
    </location>
</feature>
<evidence type="ECO:0000256" key="8">
    <source>
        <dbReference type="ARBA" id="ARBA00048428"/>
    </source>
</evidence>
<dbReference type="PANTHER" id="PTHR43675">
    <property type="entry name" value="ARSENITE METHYLTRANSFERASE"/>
    <property type="match status" value="1"/>
</dbReference>
<evidence type="ECO:0000256" key="3">
    <source>
        <dbReference type="ARBA" id="ARBA00034487"/>
    </source>
</evidence>
<proteinExistence type="inferred from homology"/>
<sequence length="147" mass="14972">MLDLGSGGGIDVLLSARRVGPTGFAYGVDMTDEMLDLARANAARAGATNVEFVRGTIEDVPLPDAAVDVVISNCVVNLSTDKPSVLAEAFRVLRPGGRLGISDVVAEDHLSPPSGPSAGRTSAAWPAPCRAPSTSGACRTPGSPTSR</sequence>
<dbReference type="CDD" id="cd02440">
    <property type="entry name" value="AdoMet_MTases"/>
    <property type="match status" value="1"/>
</dbReference>
<accession>A0ABQ6JJ54</accession>
<evidence type="ECO:0000256" key="6">
    <source>
        <dbReference type="ARBA" id="ARBA00047941"/>
    </source>
</evidence>
<comment type="catalytic activity">
    <reaction evidence="8">
        <text>arsenic triglutathione + 3 [thioredoxin]-dithiol + 3 S-adenosyl-L-methionine = trimethylarsine + 3 [thioredoxin]-disulfide + 3 glutathione + 3 S-adenosyl-L-homocysteine + 3 H(+)</text>
        <dbReference type="Rhea" id="RHEA:69432"/>
        <dbReference type="Rhea" id="RHEA-COMP:10698"/>
        <dbReference type="Rhea" id="RHEA-COMP:10700"/>
        <dbReference type="ChEBI" id="CHEBI:15378"/>
        <dbReference type="ChEBI" id="CHEBI:27130"/>
        <dbReference type="ChEBI" id="CHEBI:29950"/>
        <dbReference type="ChEBI" id="CHEBI:50058"/>
        <dbReference type="ChEBI" id="CHEBI:57856"/>
        <dbReference type="ChEBI" id="CHEBI:57925"/>
        <dbReference type="ChEBI" id="CHEBI:59789"/>
        <dbReference type="ChEBI" id="CHEBI:183640"/>
        <dbReference type="EC" id="2.1.1.137"/>
    </reaction>
</comment>
<organism evidence="11 12">
    <name type="scientific">Angustibacter aerolatus</name>
    <dbReference type="NCBI Taxonomy" id="1162965"/>
    <lineage>
        <taxon>Bacteria</taxon>
        <taxon>Bacillati</taxon>
        <taxon>Actinomycetota</taxon>
        <taxon>Actinomycetes</taxon>
        <taxon>Kineosporiales</taxon>
        <taxon>Kineosporiaceae</taxon>
    </lineage>
</organism>
<feature type="compositionally biased region" description="Polar residues" evidence="9">
    <location>
        <begin position="132"/>
        <end position="147"/>
    </location>
</feature>
<dbReference type="InterPro" id="IPR004033">
    <property type="entry name" value="UbiE/COQ5_MeTrFase"/>
</dbReference>
<evidence type="ECO:0000256" key="4">
    <source>
        <dbReference type="ARBA" id="ARBA00034521"/>
    </source>
</evidence>
<evidence type="ECO:0000259" key="10">
    <source>
        <dbReference type="Pfam" id="PF13847"/>
    </source>
</evidence>
<dbReference type="PROSITE" id="PS51608">
    <property type="entry name" value="SAM_MT_UBIE"/>
    <property type="match status" value="1"/>
</dbReference>
<dbReference type="SUPFAM" id="SSF53335">
    <property type="entry name" value="S-adenosyl-L-methionine-dependent methyltransferases"/>
    <property type="match status" value="1"/>
</dbReference>
<dbReference type="EMBL" id="BSUZ01000001">
    <property type="protein sequence ID" value="GMA86897.1"/>
    <property type="molecule type" value="Genomic_DNA"/>
</dbReference>
<dbReference type="InterPro" id="IPR026669">
    <property type="entry name" value="Arsenite_MeTrfase-like"/>
</dbReference>
<dbReference type="Pfam" id="PF13847">
    <property type="entry name" value="Methyltransf_31"/>
    <property type="match status" value="1"/>
</dbReference>
<keyword evidence="2" id="KW-0949">S-adenosyl-L-methionine</keyword>
<evidence type="ECO:0000256" key="9">
    <source>
        <dbReference type="SAM" id="MobiDB-lite"/>
    </source>
</evidence>
<feature type="domain" description="Methyltransferase" evidence="10">
    <location>
        <begin position="1"/>
        <end position="110"/>
    </location>
</feature>
<evidence type="ECO:0000313" key="12">
    <source>
        <dbReference type="Proteomes" id="UP001157017"/>
    </source>
</evidence>
<dbReference type="InterPro" id="IPR025714">
    <property type="entry name" value="Methyltranfer_dom"/>
</dbReference>
<comment type="catalytic activity">
    <reaction evidence="6">
        <text>arsenic triglutathione + [thioredoxin]-dithiol + S-adenosyl-L-methionine + 2 H2O = methylarsonous acid + [thioredoxin]-disulfide + 3 glutathione + S-adenosyl-L-homocysteine + H(+)</text>
        <dbReference type="Rhea" id="RHEA:69460"/>
        <dbReference type="Rhea" id="RHEA-COMP:10698"/>
        <dbReference type="Rhea" id="RHEA-COMP:10700"/>
        <dbReference type="ChEBI" id="CHEBI:15377"/>
        <dbReference type="ChEBI" id="CHEBI:15378"/>
        <dbReference type="ChEBI" id="CHEBI:17826"/>
        <dbReference type="ChEBI" id="CHEBI:29950"/>
        <dbReference type="ChEBI" id="CHEBI:50058"/>
        <dbReference type="ChEBI" id="CHEBI:57856"/>
        <dbReference type="ChEBI" id="CHEBI:57925"/>
        <dbReference type="ChEBI" id="CHEBI:59789"/>
        <dbReference type="ChEBI" id="CHEBI:183640"/>
        <dbReference type="EC" id="2.1.1.137"/>
    </reaction>
</comment>
<gene>
    <name evidence="11" type="ORF">GCM10025868_21470</name>
</gene>
<protein>
    <recommendedName>
        <fullName evidence="5">Arsenite methyltransferase</fullName>
        <ecNumber evidence="4">2.1.1.137</ecNumber>
    </recommendedName>
</protein>
<dbReference type="InterPro" id="IPR029063">
    <property type="entry name" value="SAM-dependent_MTases_sf"/>
</dbReference>
<keyword evidence="12" id="KW-1185">Reference proteome</keyword>
<evidence type="ECO:0000256" key="2">
    <source>
        <dbReference type="ARBA" id="ARBA00022691"/>
    </source>
</evidence>
<keyword evidence="1" id="KW-0808">Transferase</keyword>
<comment type="caution">
    <text evidence="11">The sequence shown here is derived from an EMBL/GenBank/DDBJ whole genome shotgun (WGS) entry which is preliminary data.</text>
</comment>
<evidence type="ECO:0000256" key="7">
    <source>
        <dbReference type="ARBA" id="ARBA00047943"/>
    </source>
</evidence>
<evidence type="ECO:0000256" key="1">
    <source>
        <dbReference type="ARBA" id="ARBA00022679"/>
    </source>
</evidence>
<evidence type="ECO:0000313" key="11">
    <source>
        <dbReference type="EMBL" id="GMA86897.1"/>
    </source>
</evidence>
<reference evidence="12" key="1">
    <citation type="journal article" date="2019" name="Int. J. Syst. Evol. Microbiol.">
        <title>The Global Catalogue of Microorganisms (GCM) 10K type strain sequencing project: providing services to taxonomists for standard genome sequencing and annotation.</title>
        <authorList>
            <consortium name="The Broad Institute Genomics Platform"/>
            <consortium name="The Broad Institute Genome Sequencing Center for Infectious Disease"/>
            <person name="Wu L."/>
            <person name="Ma J."/>
        </authorList>
    </citation>
    <scope>NUCLEOTIDE SEQUENCE [LARGE SCALE GENOMIC DNA]</scope>
    <source>
        <strain evidence="12">NBRC 108730</strain>
    </source>
</reference>
<evidence type="ECO:0000256" key="5">
    <source>
        <dbReference type="ARBA" id="ARBA00034545"/>
    </source>
</evidence>
<dbReference type="Proteomes" id="UP001157017">
    <property type="component" value="Unassembled WGS sequence"/>
</dbReference>
<comment type="catalytic activity">
    <reaction evidence="7">
        <text>arsenic triglutathione + 2 [thioredoxin]-dithiol + 2 S-adenosyl-L-methionine + H2O = dimethylarsinous acid + 2 [thioredoxin]-disulfide + 3 glutathione + 2 S-adenosyl-L-homocysteine + 2 H(+)</text>
        <dbReference type="Rhea" id="RHEA:69464"/>
        <dbReference type="Rhea" id="RHEA-COMP:10698"/>
        <dbReference type="Rhea" id="RHEA-COMP:10700"/>
        <dbReference type="ChEBI" id="CHEBI:15377"/>
        <dbReference type="ChEBI" id="CHEBI:15378"/>
        <dbReference type="ChEBI" id="CHEBI:23808"/>
        <dbReference type="ChEBI" id="CHEBI:29950"/>
        <dbReference type="ChEBI" id="CHEBI:50058"/>
        <dbReference type="ChEBI" id="CHEBI:57856"/>
        <dbReference type="ChEBI" id="CHEBI:57925"/>
        <dbReference type="ChEBI" id="CHEBI:59789"/>
        <dbReference type="ChEBI" id="CHEBI:183640"/>
        <dbReference type="EC" id="2.1.1.137"/>
    </reaction>
</comment>